<dbReference type="GO" id="GO:0016407">
    <property type="term" value="F:acetyltransferase activity"/>
    <property type="evidence" value="ECO:0007669"/>
    <property type="project" value="InterPro"/>
</dbReference>
<dbReference type="InterPro" id="IPR001451">
    <property type="entry name" value="Hexapep"/>
</dbReference>
<evidence type="ECO:0000313" key="6">
    <source>
        <dbReference type="EMBL" id="SDJ72449.1"/>
    </source>
</evidence>
<accession>A0A1G8W2F4</accession>
<keyword evidence="2 6" id="KW-0808">Transferase</keyword>
<name>A0A1G8W2F4_9LACT</name>
<dbReference type="InterPro" id="IPR011004">
    <property type="entry name" value="Trimer_LpxA-like_sf"/>
</dbReference>
<evidence type="ECO:0000313" key="7">
    <source>
        <dbReference type="Proteomes" id="UP000199433"/>
    </source>
</evidence>
<dbReference type="PANTHER" id="PTHR23416">
    <property type="entry name" value="SIALIC ACID SYNTHASE-RELATED"/>
    <property type="match status" value="1"/>
</dbReference>
<dbReference type="InterPro" id="IPR051159">
    <property type="entry name" value="Hexapeptide_acetyltransf"/>
</dbReference>
<dbReference type="RefSeq" id="WP_091264533.1">
    <property type="nucleotide sequence ID" value="NZ_FNFK01000003.1"/>
</dbReference>
<protein>
    <submittedName>
        <fullName evidence="6">Maltose O-acetyltransferase</fullName>
    </submittedName>
</protein>
<sequence length="191" mass="20758">MQSEKDKMKAGEMYDPSDPELVKGRRKGHDRAQDFNRADTDEERKRIIKDLFGTTGETIKVEPTVRVDYGYNIHVGENFYANFNCVFLDVCPIRIGKNAMLGPGVSIVTPEHPLLPAERNSGYEFGRPVTVGDNCWIGADATIVGGSELGNNVVVAAGAVVNGVFPDNVVIGGVPARIIKNIPVNEQVQSS</sequence>
<evidence type="ECO:0000256" key="4">
    <source>
        <dbReference type="SAM" id="MobiDB-lite"/>
    </source>
</evidence>
<dbReference type="GO" id="GO:0005829">
    <property type="term" value="C:cytosol"/>
    <property type="evidence" value="ECO:0007669"/>
    <property type="project" value="TreeGrafter"/>
</dbReference>
<evidence type="ECO:0000256" key="2">
    <source>
        <dbReference type="ARBA" id="ARBA00022679"/>
    </source>
</evidence>
<dbReference type="STRING" id="426701.SAMN04488098_10035"/>
<dbReference type="GO" id="GO:0008374">
    <property type="term" value="F:O-acyltransferase activity"/>
    <property type="evidence" value="ECO:0007669"/>
    <property type="project" value="TreeGrafter"/>
</dbReference>
<evidence type="ECO:0000256" key="1">
    <source>
        <dbReference type="ARBA" id="ARBA00007274"/>
    </source>
</evidence>
<gene>
    <name evidence="6" type="ORF">SAMN04488098_10035</name>
</gene>
<keyword evidence="3" id="KW-0012">Acyltransferase</keyword>
<feature type="compositionally biased region" description="Basic and acidic residues" evidence="4">
    <location>
        <begin position="1"/>
        <end position="12"/>
    </location>
</feature>
<dbReference type="Proteomes" id="UP000199433">
    <property type="component" value="Unassembled WGS sequence"/>
</dbReference>
<dbReference type="PANTHER" id="PTHR23416:SF23">
    <property type="entry name" value="ACETYLTRANSFERASE C18B11.09C-RELATED"/>
    <property type="match status" value="1"/>
</dbReference>
<comment type="similarity">
    <text evidence="1">Belongs to the transferase hexapeptide repeat family.</text>
</comment>
<evidence type="ECO:0000256" key="3">
    <source>
        <dbReference type="ARBA" id="ARBA00023315"/>
    </source>
</evidence>
<feature type="domain" description="Maltose/galactoside acetyltransferase" evidence="5">
    <location>
        <begin position="5"/>
        <end position="57"/>
    </location>
</feature>
<evidence type="ECO:0000259" key="5">
    <source>
        <dbReference type="SMART" id="SM01266"/>
    </source>
</evidence>
<dbReference type="Pfam" id="PF00132">
    <property type="entry name" value="Hexapep"/>
    <property type="match status" value="1"/>
</dbReference>
<dbReference type="SUPFAM" id="SSF51161">
    <property type="entry name" value="Trimeric LpxA-like enzymes"/>
    <property type="match status" value="1"/>
</dbReference>
<dbReference type="Gene3D" id="2.160.10.10">
    <property type="entry name" value="Hexapeptide repeat proteins"/>
    <property type="match status" value="1"/>
</dbReference>
<dbReference type="FunFam" id="2.160.10.10:FF:000025">
    <property type="entry name" value="Hexapeptide-repeat containing-acetyltransferase"/>
    <property type="match status" value="1"/>
</dbReference>
<organism evidence="6 7">
    <name type="scientific">Alkalibacterium thalassium</name>
    <dbReference type="NCBI Taxonomy" id="426701"/>
    <lineage>
        <taxon>Bacteria</taxon>
        <taxon>Bacillati</taxon>
        <taxon>Bacillota</taxon>
        <taxon>Bacilli</taxon>
        <taxon>Lactobacillales</taxon>
        <taxon>Carnobacteriaceae</taxon>
        <taxon>Alkalibacterium</taxon>
    </lineage>
</organism>
<proteinExistence type="inferred from homology"/>
<reference evidence="7" key="1">
    <citation type="submission" date="2016-10" db="EMBL/GenBank/DDBJ databases">
        <authorList>
            <person name="Varghese N."/>
            <person name="Submissions S."/>
        </authorList>
    </citation>
    <scope>NUCLEOTIDE SEQUENCE [LARGE SCALE GENOMIC DNA]</scope>
    <source>
        <strain evidence="7">DSM 19181</strain>
    </source>
</reference>
<dbReference type="Pfam" id="PF12464">
    <property type="entry name" value="Mac"/>
    <property type="match status" value="1"/>
</dbReference>
<keyword evidence="7" id="KW-1185">Reference proteome</keyword>
<feature type="compositionally biased region" description="Basic and acidic residues" evidence="4">
    <location>
        <begin position="30"/>
        <end position="41"/>
    </location>
</feature>
<dbReference type="AlphaFoldDB" id="A0A1G8W2F4"/>
<feature type="region of interest" description="Disordered" evidence="4">
    <location>
        <begin position="1"/>
        <end position="41"/>
    </location>
</feature>
<dbReference type="InterPro" id="IPR024688">
    <property type="entry name" value="Mac_dom"/>
</dbReference>
<dbReference type="EMBL" id="FNFK01000003">
    <property type="protein sequence ID" value="SDJ72449.1"/>
    <property type="molecule type" value="Genomic_DNA"/>
</dbReference>
<dbReference type="SMART" id="SM01266">
    <property type="entry name" value="Mac"/>
    <property type="match status" value="1"/>
</dbReference>
<dbReference type="CDD" id="cd03357">
    <property type="entry name" value="LbH_MAT_GAT"/>
    <property type="match status" value="1"/>
</dbReference>
<dbReference type="OrthoDB" id="9812571at2"/>